<evidence type="ECO:0000313" key="1">
    <source>
        <dbReference type="EMBL" id="MPN38971.1"/>
    </source>
</evidence>
<dbReference type="AlphaFoldDB" id="A0A645HIX2"/>
<gene>
    <name evidence="1" type="ORF">SDC9_186496</name>
</gene>
<dbReference type="EMBL" id="VSSQ01094516">
    <property type="protein sequence ID" value="MPN38971.1"/>
    <property type="molecule type" value="Genomic_DNA"/>
</dbReference>
<reference evidence="1" key="1">
    <citation type="submission" date="2019-08" db="EMBL/GenBank/DDBJ databases">
        <authorList>
            <person name="Kucharzyk K."/>
            <person name="Murdoch R.W."/>
            <person name="Higgins S."/>
            <person name="Loffler F."/>
        </authorList>
    </citation>
    <scope>NUCLEOTIDE SEQUENCE</scope>
</reference>
<proteinExistence type="predicted"/>
<comment type="caution">
    <text evidence="1">The sequence shown here is derived from an EMBL/GenBank/DDBJ whole genome shotgun (WGS) entry which is preliminary data.</text>
</comment>
<accession>A0A645HIX2</accession>
<organism evidence="1">
    <name type="scientific">bioreactor metagenome</name>
    <dbReference type="NCBI Taxonomy" id="1076179"/>
    <lineage>
        <taxon>unclassified sequences</taxon>
        <taxon>metagenomes</taxon>
        <taxon>ecological metagenomes</taxon>
    </lineage>
</organism>
<sequence length="66" mass="7644">MQHGVGRAGERHREDDAVQERLAREDVLRLHSLFDEFHDAAARLCREALLLRVDGGDGRRSWQRHA</sequence>
<name>A0A645HIX2_9ZZZZ</name>
<protein>
    <submittedName>
        <fullName evidence="1">Uncharacterized protein</fullName>
    </submittedName>
</protein>